<evidence type="ECO:0000313" key="2">
    <source>
        <dbReference type="WBParaSite" id="mrna-Wban_05165"/>
    </source>
</evidence>
<proteinExistence type="predicted"/>
<reference evidence="1" key="2">
    <citation type="journal article" date="2016" name="Mol. Ecol.">
        <title>Population genomics of the filarial nematode parasite Wuchereria bancrofti from mosquitoes.</title>
        <authorList>
            <person name="Small S.T."/>
            <person name="Reimer L.J."/>
            <person name="Tisch D.J."/>
            <person name="King C.L."/>
            <person name="Christensen B.M."/>
            <person name="Siba P.M."/>
            <person name="Kazura J.W."/>
            <person name="Serre D."/>
            <person name="Zimmerman P.A."/>
        </authorList>
    </citation>
    <scope>NUCLEOTIDE SEQUENCE</scope>
    <source>
        <strain evidence="1">pt0022</strain>
    </source>
</reference>
<reference evidence="2" key="3">
    <citation type="submission" date="2024-02" db="UniProtKB">
        <authorList>
            <consortium name="WormBaseParasite"/>
        </authorList>
    </citation>
    <scope>IDENTIFICATION</scope>
    <source>
        <strain evidence="2">pt0022</strain>
    </source>
</reference>
<dbReference type="WBParaSite" id="mrna-Wban_05165">
    <property type="protein sequence ID" value="mrna-Wban_05165"/>
    <property type="gene ID" value="Wban_05165"/>
</dbReference>
<dbReference type="Proteomes" id="UP000093561">
    <property type="component" value="Unassembled WGS sequence"/>
</dbReference>
<protein>
    <submittedName>
        <fullName evidence="2">Uncharacterized protein</fullName>
    </submittedName>
</protein>
<reference evidence="1" key="1">
    <citation type="submission" date="2015-03" db="EMBL/GenBank/DDBJ databases">
        <title>Wuchereria bancrofti Genome Sequencing Papua New Guinea Strain.</title>
        <authorList>
            <person name="Small S.T."/>
            <person name="Serre D."/>
            <person name="Zimmerman P.A."/>
        </authorList>
    </citation>
    <scope>NUCLEOTIDE SEQUENCE [LARGE SCALE GENOMIC DNA]</scope>
    <source>
        <strain evidence="1">pt0022</strain>
    </source>
</reference>
<accession>A0AAF5PSL6</accession>
<name>A0AAF5PSL6_WUCBA</name>
<evidence type="ECO:0000313" key="1">
    <source>
        <dbReference type="Proteomes" id="UP000093561"/>
    </source>
</evidence>
<sequence>MSLFGGLCSMCLLDRKILGSLNSF</sequence>
<organism evidence="1 2">
    <name type="scientific">Wuchereria bancrofti</name>
    <dbReference type="NCBI Taxonomy" id="6293"/>
    <lineage>
        <taxon>Eukaryota</taxon>
        <taxon>Metazoa</taxon>
        <taxon>Ecdysozoa</taxon>
        <taxon>Nematoda</taxon>
        <taxon>Chromadorea</taxon>
        <taxon>Rhabditida</taxon>
        <taxon>Spirurina</taxon>
        <taxon>Spiruromorpha</taxon>
        <taxon>Filarioidea</taxon>
        <taxon>Onchocercidae</taxon>
        <taxon>Wuchereria</taxon>
    </lineage>
</organism>
<dbReference type="AlphaFoldDB" id="A0AAF5PSL6"/>